<accession>A0A8C6XE22</accession>
<organism evidence="12 13">
    <name type="scientific">Naja naja</name>
    <name type="common">Indian cobra</name>
    <dbReference type="NCBI Taxonomy" id="35670"/>
    <lineage>
        <taxon>Eukaryota</taxon>
        <taxon>Metazoa</taxon>
        <taxon>Chordata</taxon>
        <taxon>Craniata</taxon>
        <taxon>Vertebrata</taxon>
        <taxon>Euteleostomi</taxon>
        <taxon>Lepidosauria</taxon>
        <taxon>Squamata</taxon>
        <taxon>Bifurcata</taxon>
        <taxon>Unidentata</taxon>
        <taxon>Episquamata</taxon>
        <taxon>Toxicofera</taxon>
        <taxon>Serpentes</taxon>
        <taxon>Colubroidea</taxon>
        <taxon>Elapidae</taxon>
        <taxon>Elapinae</taxon>
        <taxon>Naja</taxon>
    </lineage>
</organism>
<evidence type="ECO:0000256" key="1">
    <source>
        <dbReference type="ARBA" id="ARBA00004479"/>
    </source>
</evidence>
<keyword evidence="7" id="KW-0472">Membrane</keyword>
<dbReference type="Gene3D" id="3.30.500.10">
    <property type="entry name" value="MHC class I-like antigen recognition-like"/>
    <property type="match status" value="1"/>
</dbReference>
<evidence type="ECO:0000313" key="13">
    <source>
        <dbReference type="Proteomes" id="UP000694559"/>
    </source>
</evidence>
<dbReference type="GO" id="GO:0006955">
    <property type="term" value="P:immune response"/>
    <property type="evidence" value="ECO:0007669"/>
    <property type="project" value="TreeGrafter"/>
</dbReference>
<evidence type="ECO:0000256" key="7">
    <source>
        <dbReference type="ARBA" id="ARBA00023136"/>
    </source>
</evidence>
<dbReference type="GO" id="GO:0002474">
    <property type="term" value="P:antigen processing and presentation of peptide antigen via MHC class I"/>
    <property type="evidence" value="ECO:0007669"/>
    <property type="project" value="UniProtKB-KW"/>
</dbReference>
<keyword evidence="8" id="KW-1015">Disulfide bond</keyword>
<dbReference type="GO" id="GO:0042612">
    <property type="term" value="C:MHC class I protein complex"/>
    <property type="evidence" value="ECO:0007669"/>
    <property type="project" value="UniProtKB-KW"/>
</dbReference>
<dbReference type="InterPro" id="IPR011162">
    <property type="entry name" value="MHC_I/II-like_Ag-recog"/>
</dbReference>
<evidence type="ECO:0000256" key="6">
    <source>
        <dbReference type="ARBA" id="ARBA00022989"/>
    </source>
</evidence>
<evidence type="ECO:0000256" key="9">
    <source>
        <dbReference type="ARBA" id="ARBA00023180"/>
    </source>
</evidence>
<name>A0A8C6XE22_NAJNA</name>
<dbReference type="OMA" id="HWISIFN"/>
<keyword evidence="2" id="KW-0490">MHC I</keyword>
<evidence type="ECO:0000256" key="5">
    <source>
        <dbReference type="ARBA" id="ARBA00022859"/>
    </source>
</evidence>
<dbReference type="InterPro" id="IPR037055">
    <property type="entry name" value="MHC_I-like_Ag-recog_sf"/>
</dbReference>
<keyword evidence="4" id="KW-0732">Signal</keyword>
<feature type="domain" description="MHC class I-like antigen recognition-like" evidence="11">
    <location>
        <begin position="20"/>
        <end position="194"/>
    </location>
</feature>
<dbReference type="GO" id="GO:0005615">
    <property type="term" value="C:extracellular space"/>
    <property type="evidence" value="ECO:0007669"/>
    <property type="project" value="TreeGrafter"/>
</dbReference>
<keyword evidence="13" id="KW-1185">Reference proteome</keyword>
<dbReference type="Proteomes" id="UP000694559">
    <property type="component" value="Unplaced"/>
</dbReference>
<dbReference type="PRINTS" id="PR01638">
    <property type="entry name" value="MHCCLASSI"/>
</dbReference>
<evidence type="ECO:0000256" key="3">
    <source>
        <dbReference type="ARBA" id="ARBA00022692"/>
    </source>
</evidence>
<keyword evidence="5" id="KW-0391">Immunity</keyword>
<sequence>CSTSSPRSLPLLSRSNNGAISFIYFAILEPSQGLFDFIGLGYVDSQIIGRYDSNSKKIQPRVSWMEKLREDIPQYLQSVTYLARTQDDLVRKDLENMMTHYNMDKGLHTLQSMYGCELWRDGSKGGFMQEGYDGRTFITFDKETFTWVAPDPQAQITQRKRDTDPGYNLRWKSYLEEICIEWLEKYLSYGNETLLRTGEHQGPGWTFLLYGWISCTHSDPLGSLLCSLLALKRILPLPAPLQDVGSLVWFLLLGSH</sequence>
<evidence type="ECO:0000256" key="8">
    <source>
        <dbReference type="ARBA" id="ARBA00023157"/>
    </source>
</evidence>
<dbReference type="Ensembl" id="ENSNNAT00000013430.1">
    <property type="protein sequence ID" value="ENSNNAP00000012835.1"/>
    <property type="gene ID" value="ENSNNAG00000008636.1"/>
</dbReference>
<dbReference type="InterPro" id="IPR050208">
    <property type="entry name" value="MHC_class-I_related"/>
</dbReference>
<dbReference type="Pfam" id="PF00129">
    <property type="entry name" value="MHC_I"/>
    <property type="match status" value="1"/>
</dbReference>
<proteinExistence type="inferred from homology"/>
<dbReference type="InterPro" id="IPR011161">
    <property type="entry name" value="MHC_I-like_Ag-recog"/>
</dbReference>
<dbReference type="PANTHER" id="PTHR16675:SF242">
    <property type="entry name" value="MAJOR HISTOCOMPATIBILITY COMPLEX CLASS I-RELATED GENE PROTEIN"/>
    <property type="match status" value="1"/>
</dbReference>
<keyword evidence="9" id="KW-0325">Glycoprotein</keyword>
<reference evidence="12" key="1">
    <citation type="submission" date="2025-08" db="UniProtKB">
        <authorList>
            <consortium name="Ensembl"/>
        </authorList>
    </citation>
    <scope>IDENTIFICATION</scope>
</reference>
<reference evidence="12" key="2">
    <citation type="submission" date="2025-09" db="UniProtKB">
        <authorList>
            <consortium name="Ensembl"/>
        </authorList>
    </citation>
    <scope>IDENTIFICATION</scope>
</reference>
<dbReference type="OrthoDB" id="8936120at2759"/>
<keyword evidence="6" id="KW-1133">Transmembrane helix</keyword>
<dbReference type="FunFam" id="3.30.500.10:FF:000001">
    <property type="entry name" value="H-2 class I histocompatibility antigen, alpha chain"/>
    <property type="match status" value="1"/>
</dbReference>
<keyword evidence="3" id="KW-0812">Transmembrane</keyword>
<evidence type="ECO:0000256" key="10">
    <source>
        <dbReference type="RuleBase" id="RU004439"/>
    </source>
</evidence>
<dbReference type="AlphaFoldDB" id="A0A8C6XE22"/>
<dbReference type="InterPro" id="IPR001039">
    <property type="entry name" value="MHC_I_a_a1/a2"/>
</dbReference>
<evidence type="ECO:0000313" key="12">
    <source>
        <dbReference type="Ensembl" id="ENSNNAP00000012835.1"/>
    </source>
</evidence>
<dbReference type="SUPFAM" id="SSF54452">
    <property type="entry name" value="MHC antigen-recognition domain"/>
    <property type="match status" value="1"/>
</dbReference>
<evidence type="ECO:0000256" key="2">
    <source>
        <dbReference type="ARBA" id="ARBA00022451"/>
    </source>
</evidence>
<evidence type="ECO:0000259" key="11">
    <source>
        <dbReference type="Pfam" id="PF00129"/>
    </source>
</evidence>
<evidence type="ECO:0000256" key="4">
    <source>
        <dbReference type="ARBA" id="ARBA00022729"/>
    </source>
</evidence>
<comment type="similarity">
    <text evidence="10">Belongs to the MHC class I family.</text>
</comment>
<dbReference type="GeneTree" id="ENSGT01150000286995"/>
<dbReference type="PANTHER" id="PTHR16675">
    <property type="entry name" value="MHC CLASS I-RELATED"/>
    <property type="match status" value="1"/>
</dbReference>
<protein>
    <recommendedName>
        <fullName evidence="11">MHC class I-like antigen recognition-like domain-containing protein</fullName>
    </recommendedName>
</protein>
<dbReference type="GO" id="GO:0009897">
    <property type="term" value="C:external side of plasma membrane"/>
    <property type="evidence" value="ECO:0007669"/>
    <property type="project" value="TreeGrafter"/>
</dbReference>
<comment type="subcellular location">
    <subcellularLocation>
        <location evidence="1">Membrane</location>
        <topology evidence="1">Single-pass type I membrane protein</topology>
    </subcellularLocation>
</comment>